<evidence type="ECO:0000313" key="1">
    <source>
        <dbReference type="EMBL" id="BAE05889.1"/>
    </source>
</evidence>
<proteinExistence type="predicted"/>
<dbReference type="Proteomes" id="UP000000543">
    <property type="component" value="Chromosome"/>
</dbReference>
<organism evidence="1 2">
    <name type="scientific">Staphylococcus haemolyticus (strain JCSC1435)</name>
    <dbReference type="NCBI Taxonomy" id="279808"/>
    <lineage>
        <taxon>Bacteria</taxon>
        <taxon>Bacillati</taxon>
        <taxon>Bacillota</taxon>
        <taxon>Bacilli</taxon>
        <taxon>Bacillales</taxon>
        <taxon>Staphylococcaceae</taxon>
        <taxon>Staphylococcus</taxon>
    </lineage>
</organism>
<name>Q4L388_STAHJ</name>
<dbReference type="HOGENOM" id="CLU_203311_1_0_9"/>
<sequence>MLRRIYLRILNCKIKLNKITYEVETNNNNYFKHSLPKDINTYQVGKILRNISDELDGV</sequence>
<dbReference type="EMBL" id="AP006716">
    <property type="protein sequence ID" value="BAE05889.1"/>
    <property type="molecule type" value="Genomic_DNA"/>
</dbReference>
<protein>
    <submittedName>
        <fullName evidence="1">Uncharacterized protein</fullName>
    </submittedName>
</protein>
<reference evidence="1 2" key="1">
    <citation type="journal article" date="2005" name="J. Bacteriol.">
        <title>Whole-genome sequencing of Staphylococcus haemolyticus uncovers the extreme plasticity of its genome and the evolution of human-colonizing staphylococcal species.</title>
        <authorList>
            <person name="Takeuchi F."/>
            <person name="Watanabe S."/>
            <person name="Baba T."/>
            <person name="Yuzawa H."/>
            <person name="Ito T."/>
            <person name="Morimoto Y."/>
            <person name="Kuroda M."/>
            <person name="Cui L."/>
            <person name="Takahashi M."/>
            <person name="Ankai A."/>
            <person name="Baba S."/>
            <person name="Fukui S."/>
            <person name="Lee J.C."/>
            <person name="Hiramatsu K."/>
        </authorList>
    </citation>
    <scope>NUCLEOTIDE SEQUENCE [LARGE SCALE GENOMIC DNA]</scope>
    <source>
        <strain evidence="1 2">JCSC1435</strain>
    </source>
</reference>
<evidence type="ECO:0000313" key="2">
    <source>
        <dbReference type="Proteomes" id="UP000000543"/>
    </source>
</evidence>
<dbReference type="AlphaFoldDB" id="Q4L388"/>
<accession>Q4L388</accession>
<dbReference type="KEGG" id="sha:SH2580"/>
<gene>
    <name evidence="1" type="ordered locus">SH2580</name>
</gene>